<feature type="domain" description="26S proteasome non-ATPase regulatory subunit RPN1 C-terminal" evidence="6">
    <location>
        <begin position="872"/>
        <end position="922"/>
    </location>
</feature>
<proteinExistence type="inferred from homology"/>
<dbReference type="RefSeq" id="XP_001747696.1">
    <property type="nucleotide sequence ID" value="XM_001747644.1"/>
</dbReference>
<dbReference type="GO" id="GO:0043161">
    <property type="term" value="P:proteasome-mediated ubiquitin-dependent protein catabolic process"/>
    <property type="evidence" value="ECO:0000318"/>
    <property type="project" value="GO_Central"/>
</dbReference>
<dbReference type="InterPro" id="IPR016024">
    <property type="entry name" value="ARM-type_fold"/>
</dbReference>
<dbReference type="InterPro" id="IPR041433">
    <property type="entry name" value="RPN1_C"/>
</dbReference>
<dbReference type="Pfam" id="PF18051">
    <property type="entry name" value="RPN1_C"/>
    <property type="match status" value="1"/>
</dbReference>
<feature type="region of interest" description="Disordered" evidence="4">
    <location>
        <begin position="1"/>
        <end position="44"/>
    </location>
</feature>
<feature type="compositionally biased region" description="Basic and acidic residues" evidence="4">
    <location>
        <begin position="15"/>
        <end position="26"/>
    </location>
</feature>
<dbReference type="InterPro" id="IPR011989">
    <property type="entry name" value="ARM-like"/>
</dbReference>
<keyword evidence="8" id="KW-1185">Reference proteome</keyword>
<evidence type="ECO:0000259" key="5">
    <source>
        <dbReference type="Pfam" id="PF17781"/>
    </source>
</evidence>
<organism evidence="7 8">
    <name type="scientific">Monosiga brevicollis</name>
    <name type="common">Choanoflagellate</name>
    <dbReference type="NCBI Taxonomy" id="81824"/>
    <lineage>
        <taxon>Eukaryota</taxon>
        <taxon>Choanoflagellata</taxon>
        <taxon>Craspedida</taxon>
        <taxon>Salpingoecidae</taxon>
        <taxon>Monosiga</taxon>
    </lineage>
</organism>
<name>A9V4V7_MONBE</name>
<dbReference type="Gene3D" id="1.25.10.10">
    <property type="entry name" value="Leucine-rich Repeat Variant"/>
    <property type="match status" value="1"/>
</dbReference>
<dbReference type="PANTHER" id="PTHR10943">
    <property type="entry name" value="26S PROTEASOME NON-ATPASE REGULATORY SUBUNIT"/>
    <property type="match status" value="1"/>
</dbReference>
<dbReference type="FunCoup" id="A9V4V7">
    <property type="interactions" value="1481"/>
</dbReference>
<dbReference type="OMA" id="GTCNGDI"/>
<dbReference type="EMBL" id="CH991559">
    <property type="protein sequence ID" value="EDQ87436.1"/>
    <property type="molecule type" value="Genomic_DNA"/>
</dbReference>
<dbReference type="PANTHER" id="PTHR10943:SF1">
    <property type="entry name" value="26S PROTEASOME NON-ATPASE REGULATORY SUBUNIT 2"/>
    <property type="match status" value="1"/>
</dbReference>
<gene>
    <name evidence="7" type="ORF">MONBRDRAFT_37962</name>
</gene>
<dbReference type="GO" id="GO:0005634">
    <property type="term" value="C:nucleus"/>
    <property type="evidence" value="ECO:0000318"/>
    <property type="project" value="GO_Central"/>
</dbReference>
<feature type="domain" description="RPN1 N-terminal" evidence="5">
    <location>
        <begin position="188"/>
        <end position="388"/>
    </location>
</feature>
<dbReference type="InterPro" id="IPR040892">
    <property type="entry name" value="RPN1_N"/>
</dbReference>
<evidence type="ECO:0000256" key="1">
    <source>
        <dbReference type="ARBA" id="ARBA00005460"/>
    </source>
</evidence>
<dbReference type="GO" id="GO:0030234">
    <property type="term" value="F:enzyme regulator activity"/>
    <property type="evidence" value="ECO:0007669"/>
    <property type="project" value="InterPro"/>
</dbReference>
<dbReference type="InParanoid" id="A9V4V7"/>
<dbReference type="GO" id="GO:0034515">
    <property type="term" value="C:proteasome storage granule"/>
    <property type="evidence" value="ECO:0000318"/>
    <property type="project" value="GO_Central"/>
</dbReference>
<dbReference type="PIRSF" id="PIRSF015965">
    <property type="entry name" value="26S_Psome_Rpn1"/>
    <property type="match status" value="1"/>
</dbReference>
<evidence type="ECO:0000313" key="7">
    <source>
        <dbReference type="EMBL" id="EDQ87436.1"/>
    </source>
</evidence>
<comment type="similarity">
    <text evidence="1">Belongs to the proteasome subunit S2 family.</text>
</comment>
<feature type="domain" description="RPN1 N-terminal" evidence="5">
    <location>
        <begin position="51"/>
        <end position="156"/>
    </location>
</feature>
<dbReference type="GeneID" id="5893053"/>
<dbReference type="Proteomes" id="UP000001357">
    <property type="component" value="Unassembled WGS sequence"/>
</dbReference>
<evidence type="ECO:0000313" key="8">
    <source>
        <dbReference type="Proteomes" id="UP000001357"/>
    </source>
</evidence>
<evidence type="ECO:0000259" key="6">
    <source>
        <dbReference type="Pfam" id="PF18051"/>
    </source>
</evidence>
<sequence length="929" mass="101942">MDTSTDPVPPTQNGQDKDKEESKTTEETIDGVPEVKDEDLSDDDRQLKQDLELLVDRLEDADTSLHRPALEALRTHIRSSTSSMTSVPKPLKFLRPHFARIKAIHANISDPENKKFAADVASLMAMTFDDDSRECLQYRFLGSNEALASWGHEYVKYGPHCLSGAHVQAAGLNPTNPPSLSPPHPHLLRHLQAEVSAEYKVRVTAEPPAAVDDLIVLVEEIVPYFLQHNGEPDACDLLMEVDRLDLLERFVDENGHQRVCLYLLSCVPYVAEPEDQVLMETALKVYLKYKQWPQAMQMALKLNVTETIRGVFKQCDSKLMRRQLAFMLGRQQYYFDVEEELDGIEDDDDELEKLRDLMANTFLNESFLALGRELDIIEAKSPDDVYKTTADGAAGVANSARANLASTYVNGFVNAGFGMDKLILGSEEGAHWMYRNKDRGIMAAAASLGLVLLWDVDGGLTRIDPYIESDNEYIKAGALLAVGLVNSTVRNEHEPALALLQDYITDKKSIYQVGAIQGLGLAYAGTAHEYVTELLMPVLESTDNNMEVLATTALALGQIHAGTANGDVSEAIVQCMLLQEGPKLLKETYARFLPLALGLIYLGKQQDAEVVLATLETLEGPFGKVAQIVVEACAYTGTANVLKVQKMLHVCSEHFDTSKEGAEKDDLHQAYAVVAISMIVMGEEVSVEMALRTMQHLLQYGEPVIRRAVPVAMALMCASNPDLAVLDILSKLSHDADAETAYNAIMAMGIVGAGTNHARIADLLRHLAQYYSKDADVLFIVRTAQGLLYTGKGSITVSPVHTERTLVSPPAVAGLLTFLLGLLDAKNVFLKDGHCMMYSLALAMYPRILSTFDEELNPLNISVRVGQAVDVVGQAGKPKTITGFTTNNTPVLLGYGERAQLATEEYKAITPILEGFVIVQKAAEDTQTA</sequence>
<dbReference type="GO" id="GO:0042176">
    <property type="term" value="P:regulation of protein catabolic process"/>
    <property type="evidence" value="ECO:0007669"/>
    <property type="project" value="InterPro"/>
</dbReference>
<dbReference type="FunFam" id="1.25.10.10:FF:000026">
    <property type="entry name" value="26S proteasome non-ATPase regulatory subunit 2"/>
    <property type="match status" value="1"/>
</dbReference>
<dbReference type="Pfam" id="PF17781">
    <property type="entry name" value="RPN1_RPN2_N"/>
    <property type="match status" value="2"/>
</dbReference>
<dbReference type="Pfam" id="PF01851">
    <property type="entry name" value="PC_rep"/>
    <property type="match status" value="2"/>
</dbReference>
<evidence type="ECO:0000256" key="3">
    <source>
        <dbReference type="ARBA" id="ARBA00022942"/>
    </source>
</evidence>
<dbReference type="InterPro" id="IPR016643">
    <property type="entry name" value="26S_Psome_Rpn1"/>
</dbReference>
<accession>A9V4V7</accession>
<dbReference type="eggNOG" id="KOG2005">
    <property type="taxonomic scope" value="Eukaryota"/>
</dbReference>
<dbReference type="SUPFAM" id="SSF48371">
    <property type="entry name" value="ARM repeat"/>
    <property type="match status" value="1"/>
</dbReference>
<evidence type="ECO:0000256" key="2">
    <source>
        <dbReference type="ARBA" id="ARBA00022737"/>
    </source>
</evidence>
<protein>
    <recommendedName>
        <fullName evidence="9">26S proteasome regulatory subunit RPN1</fullName>
    </recommendedName>
</protein>
<dbReference type="GO" id="GO:0008540">
    <property type="term" value="C:proteasome regulatory particle, base subcomplex"/>
    <property type="evidence" value="ECO:0000318"/>
    <property type="project" value="GO_Central"/>
</dbReference>
<keyword evidence="2" id="KW-0677">Repeat</keyword>
<keyword evidence="3" id="KW-0647">Proteasome</keyword>
<evidence type="ECO:0008006" key="9">
    <source>
        <dbReference type="Google" id="ProtNLM"/>
    </source>
</evidence>
<feature type="compositionally biased region" description="Polar residues" evidence="4">
    <location>
        <begin position="1"/>
        <end position="14"/>
    </location>
</feature>
<dbReference type="STRING" id="81824.A9V4V7"/>
<evidence type="ECO:0000256" key="4">
    <source>
        <dbReference type="SAM" id="MobiDB-lite"/>
    </source>
</evidence>
<dbReference type="KEGG" id="mbr:MONBRDRAFT_37962"/>
<reference evidence="7 8" key="1">
    <citation type="journal article" date="2008" name="Nature">
        <title>The genome of the choanoflagellate Monosiga brevicollis and the origin of metazoans.</title>
        <authorList>
            <consortium name="JGI Sequencing"/>
            <person name="King N."/>
            <person name="Westbrook M.J."/>
            <person name="Young S.L."/>
            <person name="Kuo A."/>
            <person name="Abedin M."/>
            <person name="Chapman J."/>
            <person name="Fairclough S."/>
            <person name="Hellsten U."/>
            <person name="Isogai Y."/>
            <person name="Letunic I."/>
            <person name="Marr M."/>
            <person name="Pincus D."/>
            <person name="Putnam N."/>
            <person name="Rokas A."/>
            <person name="Wright K.J."/>
            <person name="Zuzow R."/>
            <person name="Dirks W."/>
            <person name="Good M."/>
            <person name="Goodstein D."/>
            <person name="Lemons D."/>
            <person name="Li W."/>
            <person name="Lyons J.B."/>
            <person name="Morris A."/>
            <person name="Nichols S."/>
            <person name="Richter D.J."/>
            <person name="Salamov A."/>
            <person name="Bork P."/>
            <person name="Lim W.A."/>
            <person name="Manning G."/>
            <person name="Miller W.T."/>
            <person name="McGinnis W."/>
            <person name="Shapiro H."/>
            <person name="Tjian R."/>
            <person name="Grigoriev I.V."/>
            <person name="Rokhsar D."/>
        </authorList>
    </citation>
    <scope>NUCLEOTIDE SEQUENCE [LARGE SCALE GENOMIC DNA]</scope>
    <source>
        <strain evidence="8">MX1 / ATCC 50154</strain>
    </source>
</reference>
<dbReference type="InterPro" id="IPR002015">
    <property type="entry name" value="Proteasome/cyclosome_rpt"/>
</dbReference>
<dbReference type="AlphaFoldDB" id="A9V4V7"/>